<dbReference type="STRING" id="1123272.SAMN02745824_1681"/>
<evidence type="ECO:0000313" key="4">
    <source>
        <dbReference type="Proteomes" id="UP000185192"/>
    </source>
</evidence>
<dbReference type="OrthoDB" id="7594790at2"/>
<dbReference type="AlphaFoldDB" id="A0A1N6D8J1"/>
<feature type="region of interest" description="Disordered" evidence="1">
    <location>
        <begin position="22"/>
        <end position="47"/>
    </location>
</feature>
<reference evidence="4" key="1">
    <citation type="submission" date="2016-11" db="EMBL/GenBank/DDBJ databases">
        <authorList>
            <person name="Varghese N."/>
            <person name="Submissions S."/>
        </authorList>
    </citation>
    <scope>NUCLEOTIDE SEQUENCE [LARGE SCALE GENOMIC DNA]</scope>
    <source>
        <strain evidence="4">DSM 22363</strain>
    </source>
</reference>
<dbReference type="EMBL" id="FSQW01000001">
    <property type="protein sequence ID" value="SIN67013.1"/>
    <property type="molecule type" value="Genomic_DNA"/>
</dbReference>
<feature type="region of interest" description="Disordered" evidence="1">
    <location>
        <begin position="129"/>
        <end position="167"/>
    </location>
</feature>
<gene>
    <name evidence="3" type="ORF">SAMN02745824_1681</name>
</gene>
<evidence type="ECO:0008006" key="5">
    <source>
        <dbReference type="Google" id="ProtNLM"/>
    </source>
</evidence>
<feature type="chain" id="PRO_5013020534" description="Lipoprotein" evidence="2">
    <location>
        <begin position="21"/>
        <end position="167"/>
    </location>
</feature>
<proteinExistence type="predicted"/>
<feature type="compositionally biased region" description="Acidic residues" evidence="1">
    <location>
        <begin position="25"/>
        <end position="34"/>
    </location>
</feature>
<name>A0A1N6D8J1_9SPHN</name>
<accession>A0A1N6D8J1</accession>
<evidence type="ECO:0000256" key="1">
    <source>
        <dbReference type="SAM" id="MobiDB-lite"/>
    </source>
</evidence>
<dbReference type="PROSITE" id="PS51257">
    <property type="entry name" value="PROKAR_LIPOPROTEIN"/>
    <property type="match status" value="1"/>
</dbReference>
<evidence type="ECO:0000256" key="2">
    <source>
        <dbReference type="SAM" id="SignalP"/>
    </source>
</evidence>
<dbReference type="Proteomes" id="UP000185192">
    <property type="component" value="Unassembled WGS sequence"/>
</dbReference>
<keyword evidence="4" id="KW-1185">Reference proteome</keyword>
<organism evidence="3 4">
    <name type="scientific">Parasphingorhabdus marina DSM 22363</name>
    <dbReference type="NCBI Taxonomy" id="1123272"/>
    <lineage>
        <taxon>Bacteria</taxon>
        <taxon>Pseudomonadati</taxon>
        <taxon>Pseudomonadota</taxon>
        <taxon>Alphaproteobacteria</taxon>
        <taxon>Sphingomonadales</taxon>
        <taxon>Sphingomonadaceae</taxon>
        <taxon>Parasphingorhabdus</taxon>
    </lineage>
</organism>
<feature type="signal peptide" evidence="2">
    <location>
        <begin position="1"/>
        <end position="20"/>
    </location>
</feature>
<sequence>MRKSCFVALAAAPLMLTACSASDSSDGDTVEDSENSSSITIGGEGDDSKFSIRAEGFSMDVDMPSLSIDSEDFDLNNVNLYPGSKVTGMKIEDVDGKGGQVILDFVAPAGTDELLPWFEEKMTQEQFTVEKDGTTLSGTTDDGDPFELSLSETSADETTGQLKFSEK</sequence>
<feature type="compositionally biased region" description="Polar residues" evidence="1">
    <location>
        <begin position="150"/>
        <end position="167"/>
    </location>
</feature>
<dbReference type="RefSeq" id="WP_074204567.1">
    <property type="nucleotide sequence ID" value="NZ_FSQW01000001.1"/>
</dbReference>
<protein>
    <recommendedName>
        <fullName evidence="5">Lipoprotein</fullName>
    </recommendedName>
</protein>
<evidence type="ECO:0000313" key="3">
    <source>
        <dbReference type="EMBL" id="SIN67013.1"/>
    </source>
</evidence>
<keyword evidence="2" id="KW-0732">Signal</keyword>